<feature type="compositionally biased region" description="Low complexity" evidence="1">
    <location>
        <begin position="146"/>
        <end position="174"/>
    </location>
</feature>
<dbReference type="Gene3D" id="1.20.1280.50">
    <property type="match status" value="1"/>
</dbReference>
<dbReference type="PANTHER" id="PTHR13318">
    <property type="entry name" value="PARTNER OF PAIRED, ISOFORM B-RELATED"/>
    <property type="match status" value="1"/>
</dbReference>
<reference evidence="3" key="1">
    <citation type="journal article" date="2020" name="Fungal Divers.">
        <title>Resolving the Mortierellaceae phylogeny through synthesis of multi-gene phylogenetics and phylogenomics.</title>
        <authorList>
            <person name="Vandepol N."/>
            <person name="Liber J."/>
            <person name="Desiro A."/>
            <person name="Na H."/>
            <person name="Kennedy M."/>
            <person name="Barry K."/>
            <person name="Grigoriev I.V."/>
            <person name="Miller A.N."/>
            <person name="O'Donnell K."/>
            <person name="Stajich J.E."/>
            <person name="Bonito G."/>
        </authorList>
    </citation>
    <scope>NUCLEOTIDE SEQUENCE</scope>
    <source>
        <strain evidence="3">NVP1</strain>
    </source>
</reference>
<dbReference type="AlphaFoldDB" id="A0A9P5VME5"/>
<accession>A0A9P5VME5</accession>
<evidence type="ECO:0000256" key="1">
    <source>
        <dbReference type="SAM" id="MobiDB-lite"/>
    </source>
</evidence>
<feature type="compositionally biased region" description="Acidic residues" evidence="1">
    <location>
        <begin position="101"/>
        <end position="111"/>
    </location>
</feature>
<dbReference type="EMBL" id="JAAAUY010000282">
    <property type="protein sequence ID" value="KAF9332100.1"/>
    <property type="molecule type" value="Genomic_DNA"/>
</dbReference>
<feature type="compositionally biased region" description="Low complexity" evidence="1">
    <location>
        <begin position="672"/>
        <end position="688"/>
    </location>
</feature>
<dbReference type="PANTHER" id="PTHR13318:SF190">
    <property type="entry name" value="PARTNER OF PAIRED, ISOFORM B"/>
    <property type="match status" value="1"/>
</dbReference>
<gene>
    <name evidence="3" type="ORF">BG006_005048</name>
</gene>
<comment type="caution">
    <text evidence="3">The sequence shown here is derived from an EMBL/GenBank/DDBJ whole genome shotgun (WGS) entry which is preliminary data.</text>
</comment>
<dbReference type="GO" id="GO:0019005">
    <property type="term" value="C:SCF ubiquitin ligase complex"/>
    <property type="evidence" value="ECO:0007669"/>
    <property type="project" value="TreeGrafter"/>
</dbReference>
<dbReference type="Pfam" id="PF12937">
    <property type="entry name" value="F-box-like"/>
    <property type="match status" value="1"/>
</dbReference>
<feature type="compositionally biased region" description="Polar residues" evidence="1">
    <location>
        <begin position="656"/>
        <end position="666"/>
    </location>
</feature>
<dbReference type="InterPro" id="IPR006553">
    <property type="entry name" value="Leu-rich_rpt_Cys-con_subtyp"/>
</dbReference>
<evidence type="ECO:0000313" key="3">
    <source>
        <dbReference type="EMBL" id="KAF9332100.1"/>
    </source>
</evidence>
<dbReference type="SUPFAM" id="SSF52047">
    <property type="entry name" value="RNI-like"/>
    <property type="match status" value="1"/>
</dbReference>
<feature type="compositionally biased region" description="Polar residues" evidence="1">
    <location>
        <begin position="952"/>
        <end position="974"/>
    </location>
</feature>
<organism evidence="3 4">
    <name type="scientific">Podila minutissima</name>
    <dbReference type="NCBI Taxonomy" id="64525"/>
    <lineage>
        <taxon>Eukaryota</taxon>
        <taxon>Fungi</taxon>
        <taxon>Fungi incertae sedis</taxon>
        <taxon>Mucoromycota</taxon>
        <taxon>Mortierellomycotina</taxon>
        <taxon>Mortierellomycetes</taxon>
        <taxon>Mortierellales</taxon>
        <taxon>Mortierellaceae</taxon>
        <taxon>Podila</taxon>
    </lineage>
</organism>
<keyword evidence="4" id="KW-1185">Reference proteome</keyword>
<feature type="compositionally biased region" description="Polar residues" evidence="1">
    <location>
        <begin position="790"/>
        <end position="800"/>
    </location>
</feature>
<dbReference type="InterPro" id="IPR001611">
    <property type="entry name" value="Leu-rich_rpt"/>
</dbReference>
<evidence type="ECO:0000259" key="2">
    <source>
        <dbReference type="Pfam" id="PF12937"/>
    </source>
</evidence>
<feature type="region of interest" description="Disordered" evidence="1">
    <location>
        <begin position="776"/>
        <end position="806"/>
    </location>
</feature>
<dbReference type="GO" id="GO:0031146">
    <property type="term" value="P:SCF-dependent proteasomal ubiquitin-dependent protein catabolic process"/>
    <property type="evidence" value="ECO:0007669"/>
    <property type="project" value="TreeGrafter"/>
</dbReference>
<dbReference type="InterPro" id="IPR032675">
    <property type="entry name" value="LRR_dom_sf"/>
</dbReference>
<name>A0A9P5VME5_9FUNG</name>
<dbReference type="SMART" id="SM00367">
    <property type="entry name" value="LRR_CC"/>
    <property type="match status" value="8"/>
</dbReference>
<feature type="region of interest" description="Disordered" evidence="1">
    <location>
        <begin position="101"/>
        <end position="174"/>
    </location>
</feature>
<feature type="domain" description="F-box" evidence="2">
    <location>
        <begin position="4"/>
        <end position="69"/>
    </location>
</feature>
<feature type="region of interest" description="Disordered" evidence="1">
    <location>
        <begin position="951"/>
        <end position="983"/>
    </location>
</feature>
<evidence type="ECO:0000313" key="4">
    <source>
        <dbReference type="Proteomes" id="UP000696485"/>
    </source>
</evidence>
<proteinExistence type="predicted"/>
<dbReference type="Proteomes" id="UP000696485">
    <property type="component" value="Unassembled WGS sequence"/>
</dbReference>
<dbReference type="Pfam" id="PF13516">
    <property type="entry name" value="LRR_6"/>
    <property type="match status" value="2"/>
</dbReference>
<sequence>MVTNSLPHELLVKIFYNLETRPQHRHSSTSSISFSSSLSLERTDILSCALVCQDWYYAAVDALWRDVDLQSVESFIHFSRVLEPSFSYIGGTLRGSSCDDDIGEDEDDDMEACPIGSDERHSRNTQGIVRQEGKEVTRGTINITRSASTTGSTCPSTSPGPAHPSEISSSSNSGLSSFSSSLSTSVSSLSSLSHGPSPGQVGFAGKGYVRTLSLSGSTDCQAPRPFPYLPSCITDRHLSSISPSLTHLTSLNLAHCSAISDVSVIDIVTSSSPYLKKIDLTECRLITNLTIQVIARLCSQLEEISLQGCGLIRDDAIEELALHCTRLQKIDIGQCQRASDRAVLALLTSSGQMNAGPNGGLYASSSLGVNVRRRNARISRLGIAGCRGVTMIALMAIGERLSSDPMVTDNTNDNGHHSEDASSLLSLEFTCPSPVPRTHVQNAQGHHNQNLSSPARRIFRSLPTTLKEISIHDAHHLNHDDILCLVQRVGLTLKTLRLDNGNAVTSDTLTYILDACPKLTVLCIPRATRLDDTGVIQLASARCATTLVELDLSACRNLTDACLTRLALASRDIATSSISTLSHDIKGKSKGESPQEPPCLFPNLRRLDLSYNGKLTLTGIIPLVMSLKNLCALDVSFCGDGVTTAWSSSLETLRESLNPTHSQPTLDQGCDSSHNLSSLPSASPSSQHQPPPPTPVFSITLQNMGANGPLALPPLTSTLTFTTTGTVQWRRGLGRYVGPMLSRPVQDNIVIPQHPQQHPGQGTNSATVSLDINRRRFSNPGAYPTEDGDNQSGGSNSLNRRFSAPSASSSSYSLASTSSLLPYFPPIHLAGRPELLEQTPRRVGILASFHLESWFTPLHQHQLQQLFQMQVQQQHELQMQVAEVANQGLPQHNLMMQASALASAAASAAVLPPEMMVHPVMSATRVGVATIGGSTASAELFGMGGGDLDTVHGTSRQTTATGGRRSSNTSTLNFGDSGRRRSSVSAKIMTSGHCEVSGWGLSKLREEWSESVSWA</sequence>
<feature type="region of interest" description="Disordered" evidence="1">
    <location>
        <begin position="656"/>
        <end position="697"/>
    </location>
</feature>
<protein>
    <recommendedName>
        <fullName evidence="2">F-box domain-containing protein</fullName>
    </recommendedName>
</protein>
<dbReference type="InterPro" id="IPR001810">
    <property type="entry name" value="F-box_dom"/>
</dbReference>
<dbReference type="Gene3D" id="3.80.10.10">
    <property type="entry name" value="Ribonuclease Inhibitor"/>
    <property type="match status" value="2"/>
</dbReference>